<keyword evidence="2" id="KW-1133">Transmembrane helix</keyword>
<comment type="caution">
    <text evidence="3">The sequence shown here is derived from an EMBL/GenBank/DDBJ whole genome shotgun (WGS) entry which is preliminary data.</text>
</comment>
<keyword evidence="4" id="KW-1185">Reference proteome</keyword>
<keyword evidence="2" id="KW-0472">Membrane</keyword>
<proteinExistence type="predicted"/>
<gene>
    <name evidence="3" type="ORF">ABH903_003362</name>
</gene>
<evidence type="ECO:0008006" key="5">
    <source>
        <dbReference type="Google" id="ProtNLM"/>
    </source>
</evidence>
<evidence type="ECO:0000313" key="3">
    <source>
        <dbReference type="EMBL" id="MEY9260319.1"/>
    </source>
</evidence>
<protein>
    <recommendedName>
        <fullName evidence="5">Holin</fullName>
    </recommendedName>
</protein>
<dbReference type="EMBL" id="JBGBYS010000027">
    <property type="protein sequence ID" value="MEY9260319.1"/>
    <property type="molecule type" value="Genomic_DNA"/>
</dbReference>
<dbReference type="Proteomes" id="UP001565435">
    <property type="component" value="Unassembled WGS sequence"/>
</dbReference>
<evidence type="ECO:0000256" key="1">
    <source>
        <dbReference type="SAM" id="MobiDB-lite"/>
    </source>
</evidence>
<name>A0ABV4EQ04_BREEP</name>
<reference evidence="3 4" key="1">
    <citation type="submission" date="2024-07" db="EMBL/GenBank/DDBJ databases">
        <title>Mealworm larvae gut microbial communities from Newark, Delaware, USA.</title>
        <authorList>
            <person name="Blenner M."/>
        </authorList>
    </citation>
    <scope>NUCLEOTIDE SEQUENCE [LARGE SCALE GENOMIC DNA]</scope>
    <source>
        <strain evidence="3 4">UD i117</strain>
    </source>
</reference>
<feature type="transmembrane region" description="Helical" evidence="2">
    <location>
        <begin position="21"/>
        <end position="41"/>
    </location>
</feature>
<evidence type="ECO:0000256" key="2">
    <source>
        <dbReference type="SAM" id="Phobius"/>
    </source>
</evidence>
<feature type="transmembrane region" description="Helical" evidence="2">
    <location>
        <begin position="53"/>
        <end position="78"/>
    </location>
</feature>
<dbReference type="RefSeq" id="WP_370037136.1">
    <property type="nucleotide sequence ID" value="NZ_JBGBYS010000027.1"/>
</dbReference>
<feature type="compositionally biased region" description="Acidic residues" evidence="1">
    <location>
        <begin position="106"/>
        <end position="121"/>
    </location>
</feature>
<organism evidence="3 4">
    <name type="scientific">Brevibacterium epidermidis</name>
    <dbReference type="NCBI Taxonomy" id="1698"/>
    <lineage>
        <taxon>Bacteria</taxon>
        <taxon>Bacillati</taxon>
        <taxon>Actinomycetota</taxon>
        <taxon>Actinomycetes</taxon>
        <taxon>Micrococcales</taxon>
        <taxon>Brevibacteriaceae</taxon>
        <taxon>Brevibacterium</taxon>
    </lineage>
</organism>
<keyword evidence="2" id="KW-0812">Transmembrane</keyword>
<accession>A0ABV4EQ04</accession>
<evidence type="ECO:0000313" key="4">
    <source>
        <dbReference type="Proteomes" id="UP001565435"/>
    </source>
</evidence>
<sequence length="121" mass="13075">MTTSTQVQHPDRASVRTFIQTLIPALALLVVAVPPFVDIVLDEVGKAGVNLPEWLYLALTGASVAWALVAAIVARVMAIPGVEKVLERIGIGTEPKRARLERLAAEEADETPVPDDYEPKH</sequence>
<feature type="region of interest" description="Disordered" evidence="1">
    <location>
        <begin position="102"/>
        <end position="121"/>
    </location>
</feature>